<evidence type="ECO:0000313" key="7">
    <source>
        <dbReference type="EMBL" id="KAF9616082.1"/>
    </source>
</evidence>
<gene>
    <name evidence="7" type="ORF">IFM89_028548</name>
</gene>
<feature type="compositionally biased region" description="Acidic residues" evidence="5">
    <location>
        <begin position="42"/>
        <end position="60"/>
    </location>
</feature>
<feature type="domain" description="SDE2/SF3A3 SAP" evidence="6">
    <location>
        <begin position="191"/>
        <end position="267"/>
    </location>
</feature>
<dbReference type="EMBL" id="JADFTS010000003">
    <property type="protein sequence ID" value="KAF9616082.1"/>
    <property type="molecule type" value="Genomic_DNA"/>
</dbReference>
<feature type="compositionally biased region" description="Gly residues" evidence="5">
    <location>
        <begin position="106"/>
        <end position="119"/>
    </location>
</feature>
<evidence type="ECO:0000256" key="3">
    <source>
        <dbReference type="ARBA" id="ARBA00023187"/>
    </source>
</evidence>
<protein>
    <recommendedName>
        <fullName evidence="6">SDE2/SF3A3 SAP domain-containing protein</fullName>
    </recommendedName>
</protein>
<keyword evidence="4" id="KW-0539">Nucleus</keyword>
<evidence type="ECO:0000313" key="8">
    <source>
        <dbReference type="Proteomes" id="UP000631114"/>
    </source>
</evidence>
<keyword evidence="8" id="KW-1185">Reference proteome</keyword>
<dbReference type="PANTHER" id="PTHR12786:SF1">
    <property type="entry name" value="SPLICING REGULATOR SDE2"/>
    <property type="match status" value="1"/>
</dbReference>
<evidence type="ECO:0000259" key="6">
    <source>
        <dbReference type="Pfam" id="PF13297"/>
    </source>
</evidence>
<sequence>MDVVEASVRESLGRLEDVKRKILPSAGKSGSKRLKLWMLKEEESDEDEDNDDDDEEEEAVVLDGVMNCEMRSKDGEGCSRSVYDVPSEGESSGGGSMENNLEEENGNGGSFEVGEGSGNGEIHEEGSGLAEPSSVERVSAVEVVHVEESVPLDVESGVSEETVDQNVSDCTTEVVDKSESSDNVTEANGSIENVGVENGDNTNTDKPLDFNDYNTAREMEVLGMERLKAELQARGLKCGGTLPERAARLFLLKTTPLEMLPKKLLAKK</sequence>
<dbReference type="OrthoDB" id="547031at2759"/>
<dbReference type="Pfam" id="PF13297">
    <property type="entry name" value="SDE2_2C"/>
    <property type="match status" value="1"/>
</dbReference>
<dbReference type="GO" id="GO:0005634">
    <property type="term" value="C:nucleus"/>
    <property type="evidence" value="ECO:0007669"/>
    <property type="project" value="UniProtKB-SubCell"/>
</dbReference>
<accession>A0A835IGF5</accession>
<dbReference type="GO" id="GO:0008380">
    <property type="term" value="P:RNA splicing"/>
    <property type="evidence" value="ECO:0007669"/>
    <property type="project" value="UniProtKB-KW"/>
</dbReference>
<feature type="region of interest" description="Disordered" evidence="5">
    <location>
        <begin position="32"/>
        <end position="134"/>
    </location>
</feature>
<keyword evidence="3" id="KW-0508">mRNA splicing</keyword>
<evidence type="ECO:0000256" key="5">
    <source>
        <dbReference type="SAM" id="MobiDB-lite"/>
    </source>
</evidence>
<dbReference type="InterPro" id="IPR051421">
    <property type="entry name" value="RNA_Proc_DNA_Dmg_Regulator"/>
</dbReference>
<name>A0A835IGF5_9MAGN</name>
<evidence type="ECO:0000256" key="4">
    <source>
        <dbReference type="ARBA" id="ARBA00023242"/>
    </source>
</evidence>
<comment type="caution">
    <text evidence="7">The sequence shown here is derived from an EMBL/GenBank/DDBJ whole genome shotgun (WGS) entry which is preliminary data.</text>
</comment>
<evidence type="ECO:0000256" key="2">
    <source>
        <dbReference type="ARBA" id="ARBA00022664"/>
    </source>
</evidence>
<reference evidence="7 8" key="1">
    <citation type="submission" date="2020-10" db="EMBL/GenBank/DDBJ databases">
        <title>The Coptis chinensis genome and diversification of protoberbering-type alkaloids.</title>
        <authorList>
            <person name="Wang B."/>
            <person name="Shu S."/>
            <person name="Song C."/>
            <person name="Liu Y."/>
        </authorList>
    </citation>
    <scope>NUCLEOTIDE SEQUENCE [LARGE SCALE GENOMIC DNA]</scope>
    <source>
        <strain evidence="7">HL-2020</strain>
        <tissue evidence="7">Leaf</tissue>
    </source>
</reference>
<dbReference type="AlphaFoldDB" id="A0A835IGF5"/>
<proteinExistence type="predicted"/>
<organism evidence="7 8">
    <name type="scientific">Coptis chinensis</name>
    <dbReference type="NCBI Taxonomy" id="261450"/>
    <lineage>
        <taxon>Eukaryota</taxon>
        <taxon>Viridiplantae</taxon>
        <taxon>Streptophyta</taxon>
        <taxon>Embryophyta</taxon>
        <taxon>Tracheophyta</taxon>
        <taxon>Spermatophyta</taxon>
        <taxon>Magnoliopsida</taxon>
        <taxon>Ranunculales</taxon>
        <taxon>Ranunculaceae</taxon>
        <taxon>Coptidoideae</taxon>
        <taxon>Coptis</taxon>
    </lineage>
</organism>
<comment type="subcellular location">
    <subcellularLocation>
        <location evidence="1">Nucleus</location>
    </subcellularLocation>
</comment>
<dbReference type="PANTHER" id="PTHR12786">
    <property type="entry name" value="SPLICING FACTOR SF3A-RELATED"/>
    <property type="match status" value="1"/>
</dbReference>
<dbReference type="GO" id="GO:0006397">
    <property type="term" value="P:mRNA processing"/>
    <property type="evidence" value="ECO:0007669"/>
    <property type="project" value="UniProtKB-KW"/>
</dbReference>
<dbReference type="InterPro" id="IPR025086">
    <property type="entry name" value="SDE2/SF3A3_SAP"/>
</dbReference>
<feature type="region of interest" description="Disordered" evidence="5">
    <location>
        <begin position="192"/>
        <end position="211"/>
    </location>
</feature>
<dbReference type="Proteomes" id="UP000631114">
    <property type="component" value="Unassembled WGS sequence"/>
</dbReference>
<keyword evidence="2" id="KW-0507">mRNA processing</keyword>
<evidence type="ECO:0000256" key="1">
    <source>
        <dbReference type="ARBA" id="ARBA00004123"/>
    </source>
</evidence>